<dbReference type="InterPro" id="IPR051368">
    <property type="entry name" value="SerProtInhib-TIL_Domain"/>
</dbReference>
<reference evidence="5 6" key="1">
    <citation type="submission" date="2015-04" db="EMBL/GenBank/DDBJ databases">
        <authorList>
            <person name="Syromyatnikov M.Y."/>
            <person name="Popov V.N."/>
        </authorList>
    </citation>
    <scope>NUCLEOTIDE SEQUENCE [LARGE SCALE GENOMIC DNA]</scope>
</reference>
<dbReference type="SUPFAM" id="SSF57567">
    <property type="entry name" value="Serine protease inhibitors"/>
    <property type="match status" value="7"/>
</dbReference>
<feature type="domain" description="TIL" evidence="4">
    <location>
        <begin position="83"/>
        <end position="138"/>
    </location>
</feature>
<dbReference type="Pfam" id="PF01826">
    <property type="entry name" value="TIL"/>
    <property type="match status" value="6"/>
</dbReference>
<sequence length="442" mass="47618">MRLESALAYVAIIAIFSFSISNAETCGENESYNSCGTACPVTCETLGEPVFCIALCVAGCFCNDGYVRGPNGNCIPDDECPKCGPNEHYESCGSGCGDLTCDNYGEQLICPAVCLSQCFCDKGYVRNNEGVCVPLEECPNVCGPNQELVAVGPADECEPNCRLLIPTQCPEIGVLNKCVCKKGFVRVSQFDRSCVPEESCPSLCKAFETFTDCGSGCGDLTCEIPNQDGLPCPEFCQKGCFCSPGYVRDSNGRCIPCSECQTGPCACGENESYNLCGTACPDTCETLGEPTFCTKQCVAGCFCDKGFVRGPKGNCIPENECTDLCPRENEIFSPCGAGCEKQCSDPFNDFIICPAICRPGCVCKDGFRRKGRRCIPTEKCRKRECRKRKNERYLECGSPCEATCENPDLPLLCKAPCGPGCFCKKGFLRNASDECVSPDCCE</sequence>
<dbReference type="InterPro" id="IPR002919">
    <property type="entry name" value="TIL_dom"/>
</dbReference>
<feature type="domain" description="TIL" evidence="4">
    <location>
        <begin position="389"/>
        <end position="441"/>
    </location>
</feature>
<dbReference type="Gene3D" id="2.10.25.10">
    <property type="entry name" value="Laminin"/>
    <property type="match status" value="7"/>
</dbReference>
<name>A0A1J1IUR1_9DIPT</name>
<evidence type="ECO:0000256" key="1">
    <source>
        <dbReference type="ARBA" id="ARBA00022690"/>
    </source>
</evidence>
<proteinExistence type="predicted"/>
<feature type="domain" description="TIL" evidence="4">
    <location>
        <begin position="204"/>
        <end position="260"/>
    </location>
</feature>
<evidence type="ECO:0000259" key="4">
    <source>
        <dbReference type="Pfam" id="PF01826"/>
    </source>
</evidence>
<dbReference type="Proteomes" id="UP000183832">
    <property type="component" value="Unassembled WGS sequence"/>
</dbReference>
<dbReference type="STRING" id="568069.A0A1J1IUR1"/>
<keyword evidence="6" id="KW-1185">Reference proteome</keyword>
<feature type="chain" id="PRO_5012768926" evidence="3">
    <location>
        <begin position="24"/>
        <end position="442"/>
    </location>
</feature>
<dbReference type="CDD" id="cd19941">
    <property type="entry name" value="TIL"/>
    <property type="match status" value="6"/>
</dbReference>
<evidence type="ECO:0000256" key="2">
    <source>
        <dbReference type="ARBA" id="ARBA00023157"/>
    </source>
</evidence>
<keyword evidence="1" id="KW-0646">Protease inhibitor</keyword>
<feature type="domain" description="TIL" evidence="4">
    <location>
        <begin position="267"/>
        <end position="321"/>
    </location>
</feature>
<gene>
    <name evidence="5" type="ORF">CLUMA_CG016437</name>
</gene>
<evidence type="ECO:0000313" key="5">
    <source>
        <dbReference type="EMBL" id="CRL03442.1"/>
    </source>
</evidence>
<dbReference type="AlphaFoldDB" id="A0A1J1IUR1"/>
<feature type="domain" description="TIL" evidence="4">
    <location>
        <begin position="327"/>
        <end position="380"/>
    </location>
</feature>
<dbReference type="EMBL" id="CVRI01000059">
    <property type="protein sequence ID" value="CRL03442.1"/>
    <property type="molecule type" value="Genomic_DNA"/>
</dbReference>
<dbReference type="PANTHER" id="PTHR23259:SF70">
    <property type="entry name" value="ACCESSORY GLAND PROTEIN ACP62F-RELATED"/>
    <property type="match status" value="1"/>
</dbReference>
<organism evidence="5 6">
    <name type="scientific">Clunio marinus</name>
    <dbReference type="NCBI Taxonomy" id="568069"/>
    <lineage>
        <taxon>Eukaryota</taxon>
        <taxon>Metazoa</taxon>
        <taxon>Ecdysozoa</taxon>
        <taxon>Arthropoda</taxon>
        <taxon>Hexapoda</taxon>
        <taxon>Insecta</taxon>
        <taxon>Pterygota</taxon>
        <taxon>Neoptera</taxon>
        <taxon>Endopterygota</taxon>
        <taxon>Diptera</taxon>
        <taxon>Nematocera</taxon>
        <taxon>Chironomoidea</taxon>
        <taxon>Chironomidae</taxon>
        <taxon>Clunio</taxon>
    </lineage>
</organism>
<dbReference type="PANTHER" id="PTHR23259">
    <property type="entry name" value="RIDDLE"/>
    <property type="match status" value="1"/>
</dbReference>
<dbReference type="InterPro" id="IPR036084">
    <property type="entry name" value="Ser_inhib-like_sf"/>
</dbReference>
<evidence type="ECO:0000313" key="6">
    <source>
        <dbReference type="Proteomes" id="UP000183832"/>
    </source>
</evidence>
<feature type="signal peptide" evidence="3">
    <location>
        <begin position="1"/>
        <end position="23"/>
    </location>
</feature>
<accession>A0A1J1IUR1</accession>
<keyword evidence="3" id="KW-0732">Signal</keyword>
<protein>
    <submittedName>
        <fullName evidence="5">CLUMA_CG016437, isoform A</fullName>
    </submittedName>
</protein>
<dbReference type="OrthoDB" id="6236007at2759"/>
<feature type="domain" description="TIL" evidence="4">
    <location>
        <begin position="26"/>
        <end position="80"/>
    </location>
</feature>
<evidence type="ECO:0000256" key="3">
    <source>
        <dbReference type="SAM" id="SignalP"/>
    </source>
</evidence>
<keyword evidence="2" id="KW-1015">Disulfide bond</keyword>
<dbReference type="GO" id="GO:0030414">
    <property type="term" value="F:peptidase inhibitor activity"/>
    <property type="evidence" value="ECO:0007669"/>
    <property type="project" value="UniProtKB-KW"/>
</dbReference>